<accession>A0A835GGI3</accession>
<feature type="compositionally biased region" description="Basic residues" evidence="1">
    <location>
        <begin position="61"/>
        <end position="71"/>
    </location>
</feature>
<evidence type="ECO:0000313" key="3">
    <source>
        <dbReference type="Proteomes" id="UP000648187"/>
    </source>
</evidence>
<evidence type="ECO:0000313" key="2">
    <source>
        <dbReference type="EMBL" id="KAF9415078.1"/>
    </source>
</evidence>
<protein>
    <submittedName>
        <fullName evidence="2">Uncharacterized protein</fullName>
    </submittedName>
</protein>
<gene>
    <name evidence="2" type="ORF">HW555_007168</name>
</gene>
<sequence length="71" mass="7875">MKIDTNLFEFEDDRCQPVLPKWLVFLLGGSGNQGRKAGGAKAAATRAADDGGDHRKGTSHERRRSKHRKLN</sequence>
<evidence type="ECO:0000256" key="1">
    <source>
        <dbReference type="SAM" id="MobiDB-lite"/>
    </source>
</evidence>
<organism evidence="2 3">
    <name type="scientific">Spodoptera exigua</name>
    <name type="common">Beet armyworm</name>
    <name type="synonym">Noctua fulgens</name>
    <dbReference type="NCBI Taxonomy" id="7107"/>
    <lineage>
        <taxon>Eukaryota</taxon>
        <taxon>Metazoa</taxon>
        <taxon>Ecdysozoa</taxon>
        <taxon>Arthropoda</taxon>
        <taxon>Hexapoda</taxon>
        <taxon>Insecta</taxon>
        <taxon>Pterygota</taxon>
        <taxon>Neoptera</taxon>
        <taxon>Endopterygota</taxon>
        <taxon>Lepidoptera</taxon>
        <taxon>Glossata</taxon>
        <taxon>Ditrysia</taxon>
        <taxon>Noctuoidea</taxon>
        <taxon>Noctuidae</taxon>
        <taxon>Amphipyrinae</taxon>
        <taxon>Spodoptera</taxon>
    </lineage>
</organism>
<feature type="region of interest" description="Disordered" evidence="1">
    <location>
        <begin position="30"/>
        <end position="71"/>
    </location>
</feature>
<dbReference type="AlphaFoldDB" id="A0A835GGI3"/>
<name>A0A835GGI3_SPOEX</name>
<dbReference type="Proteomes" id="UP000648187">
    <property type="component" value="Unassembled WGS sequence"/>
</dbReference>
<reference evidence="2" key="1">
    <citation type="submission" date="2020-08" db="EMBL/GenBank/DDBJ databases">
        <title>Spodoptera exigua strain:BAW_Kor-Di-RS1 Genome sequencing and assembly.</title>
        <authorList>
            <person name="Kim J."/>
            <person name="Nam H.Y."/>
            <person name="Kwon M."/>
            <person name="Choi J.H."/>
            <person name="Cho S.R."/>
            <person name="Kim G.-H."/>
        </authorList>
    </citation>
    <scope>NUCLEOTIDE SEQUENCE</scope>
    <source>
        <strain evidence="2">BAW_Kor-Di-RS1</strain>
        <tissue evidence="2">Whole-body</tissue>
    </source>
</reference>
<proteinExistence type="predicted"/>
<feature type="compositionally biased region" description="Basic and acidic residues" evidence="1">
    <location>
        <begin position="47"/>
        <end position="60"/>
    </location>
</feature>
<keyword evidence="3" id="KW-1185">Reference proteome</keyword>
<comment type="caution">
    <text evidence="2">The sequence shown here is derived from an EMBL/GenBank/DDBJ whole genome shotgun (WGS) entry which is preliminary data.</text>
</comment>
<dbReference type="EMBL" id="JACKWZ010000118">
    <property type="protein sequence ID" value="KAF9415078.1"/>
    <property type="molecule type" value="Genomic_DNA"/>
</dbReference>